<organism evidence="9 10">
    <name type="scientific">Halanaerobium polyolivorans</name>
    <dbReference type="NCBI Taxonomy" id="2886943"/>
    <lineage>
        <taxon>Bacteria</taxon>
        <taxon>Bacillati</taxon>
        <taxon>Bacillota</taxon>
        <taxon>Clostridia</taxon>
        <taxon>Halanaerobiales</taxon>
        <taxon>Halanaerobiaceae</taxon>
        <taxon>Halanaerobium</taxon>
    </lineage>
</organism>
<proteinExistence type="inferred from homology"/>
<keyword evidence="10" id="KW-1185">Reference proteome</keyword>
<keyword evidence="6 8" id="KW-1133">Transmembrane helix</keyword>
<feature type="transmembrane region" description="Helical" evidence="8">
    <location>
        <begin position="68"/>
        <end position="89"/>
    </location>
</feature>
<evidence type="ECO:0000256" key="8">
    <source>
        <dbReference type="SAM" id="Phobius"/>
    </source>
</evidence>
<dbReference type="GO" id="GO:0005886">
    <property type="term" value="C:plasma membrane"/>
    <property type="evidence" value="ECO:0007669"/>
    <property type="project" value="UniProtKB-SubCell"/>
</dbReference>
<dbReference type="PANTHER" id="PTHR36838:SF1">
    <property type="entry name" value="SLR1864 PROTEIN"/>
    <property type="match status" value="1"/>
</dbReference>
<evidence type="ECO:0000256" key="4">
    <source>
        <dbReference type="ARBA" id="ARBA00022475"/>
    </source>
</evidence>
<feature type="transmembrane region" description="Helical" evidence="8">
    <location>
        <begin position="254"/>
        <end position="275"/>
    </location>
</feature>
<keyword evidence="7 8" id="KW-0472">Membrane</keyword>
<dbReference type="Gene3D" id="1.20.1530.20">
    <property type="match status" value="2"/>
</dbReference>
<evidence type="ECO:0000256" key="7">
    <source>
        <dbReference type="ARBA" id="ARBA00023136"/>
    </source>
</evidence>
<comment type="similarity">
    <text evidence="2">Belongs to the auxin efflux carrier (TC 2.A.69) family.</text>
</comment>
<feature type="transmembrane region" description="Helical" evidence="8">
    <location>
        <begin position="196"/>
        <end position="215"/>
    </location>
</feature>
<feature type="transmembrane region" description="Helical" evidence="8">
    <location>
        <begin position="101"/>
        <end position="123"/>
    </location>
</feature>
<evidence type="ECO:0000313" key="10">
    <source>
        <dbReference type="Proteomes" id="UP001199296"/>
    </source>
</evidence>
<feature type="transmembrane region" description="Helical" evidence="8">
    <location>
        <begin position="6"/>
        <end position="25"/>
    </location>
</feature>
<keyword evidence="4" id="KW-1003">Cell membrane</keyword>
<dbReference type="AlphaFoldDB" id="A0AAW4WZP5"/>
<feature type="transmembrane region" description="Helical" evidence="8">
    <location>
        <begin position="129"/>
        <end position="150"/>
    </location>
</feature>
<comment type="caution">
    <text evidence="9">The sequence shown here is derived from an EMBL/GenBank/DDBJ whole genome shotgun (WGS) entry which is preliminary data.</text>
</comment>
<keyword evidence="5 8" id="KW-0812">Transmembrane</keyword>
<name>A0AAW4WZP5_9FIRM</name>
<feature type="transmembrane region" description="Helical" evidence="8">
    <location>
        <begin position="227"/>
        <end position="248"/>
    </location>
</feature>
<reference evidence="9 10" key="1">
    <citation type="submission" date="2021-10" db="EMBL/GenBank/DDBJ databases">
        <authorList>
            <person name="Grouzdev D.S."/>
            <person name="Pantiukh K.S."/>
            <person name="Krutkina M.S."/>
        </authorList>
    </citation>
    <scope>NUCLEOTIDE SEQUENCE [LARGE SCALE GENOMIC DNA]</scope>
    <source>
        <strain evidence="9 10">Z-7514</strain>
    </source>
</reference>
<dbReference type="PANTHER" id="PTHR36838">
    <property type="entry name" value="AUXIN EFFLUX CARRIER FAMILY PROTEIN"/>
    <property type="match status" value="1"/>
</dbReference>
<evidence type="ECO:0000256" key="2">
    <source>
        <dbReference type="ARBA" id="ARBA00010145"/>
    </source>
</evidence>
<dbReference type="GO" id="GO:0055085">
    <property type="term" value="P:transmembrane transport"/>
    <property type="evidence" value="ECO:0007669"/>
    <property type="project" value="InterPro"/>
</dbReference>
<feature type="transmembrane region" description="Helical" evidence="8">
    <location>
        <begin position="37"/>
        <end position="56"/>
    </location>
</feature>
<evidence type="ECO:0000256" key="3">
    <source>
        <dbReference type="ARBA" id="ARBA00022448"/>
    </source>
</evidence>
<dbReference type="InterPro" id="IPR038770">
    <property type="entry name" value="Na+/solute_symporter_sf"/>
</dbReference>
<evidence type="ECO:0000256" key="6">
    <source>
        <dbReference type="ARBA" id="ARBA00022989"/>
    </source>
</evidence>
<protein>
    <submittedName>
        <fullName evidence="9">AEC family transporter</fullName>
    </submittedName>
</protein>
<dbReference type="InterPro" id="IPR004776">
    <property type="entry name" value="Mem_transp_PIN-like"/>
</dbReference>
<gene>
    <name evidence="9" type="ORF">LJ207_05080</name>
</gene>
<feature type="transmembrane region" description="Helical" evidence="8">
    <location>
        <begin position="162"/>
        <end position="184"/>
    </location>
</feature>
<dbReference type="Proteomes" id="UP001199296">
    <property type="component" value="Unassembled WGS sequence"/>
</dbReference>
<dbReference type="RefSeq" id="WP_229344692.1">
    <property type="nucleotide sequence ID" value="NZ_JAJFAT010000005.1"/>
</dbReference>
<comment type="subcellular location">
    <subcellularLocation>
        <location evidence="1">Cell membrane</location>
        <topology evidence="1">Multi-pass membrane protein</topology>
    </subcellularLocation>
</comment>
<dbReference type="EMBL" id="JAJFAT010000005">
    <property type="protein sequence ID" value="MCC3144699.1"/>
    <property type="molecule type" value="Genomic_DNA"/>
</dbReference>
<sequence length="308" mass="33820">MTGIFSVLEQLFLMGVLISLGFYLNRSDKINQSAEKGIAELTIDIAFPALIFTNIIRDFDLNMLREYLIVPVAAIIITLLTIAVVILIGKKLSYSQKEREEFTFITAFSNNIFVGAPICLALFGSQGLILAILYDFGMQMILWTLGVSMLKDQAERENSNFLGNMFSPPIIALLIGLAVVLLAIELPEVVLNTTNSIGVITVPLAMIFIGLQLGKSSFSSVIGKKKIYLLSFLRLIFLPTLVYLGLGFFSLGSLLRGVITILSAMPVFASSSVILQKYDRPSDFASEAIFATIVFMGLTLPIFVYLTV</sequence>
<dbReference type="Pfam" id="PF03547">
    <property type="entry name" value="Mem_trans"/>
    <property type="match status" value="2"/>
</dbReference>
<evidence type="ECO:0000256" key="1">
    <source>
        <dbReference type="ARBA" id="ARBA00004651"/>
    </source>
</evidence>
<evidence type="ECO:0000256" key="5">
    <source>
        <dbReference type="ARBA" id="ARBA00022692"/>
    </source>
</evidence>
<accession>A0AAW4WZP5</accession>
<keyword evidence="3" id="KW-0813">Transport</keyword>
<evidence type="ECO:0000313" key="9">
    <source>
        <dbReference type="EMBL" id="MCC3144699.1"/>
    </source>
</evidence>
<feature type="transmembrane region" description="Helical" evidence="8">
    <location>
        <begin position="287"/>
        <end position="306"/>
    </location>
</feature>